<name>A0A1E3PH02_9ASCO</name>
<evidence type="ECO:0000313" key="1">
    <source>
        <dbReference type="EMBL" id="ODQ64504.1"/>
    </source>
</evidence>
<dbReference type="AlphaFoldDB" id="A0A1E3PH02"/>
<keyword evidence="2" id="KW-1185">Reference proteome</keyword>
<evidence type="ECO:0000313" key="2">
    <source>
        <dbReference type="Proteomes" id="UP000095009"/>
    </source>
</evidence>
<accession>A0A1E3PH02</accession>
<reference evidence="1 2" key="1">
    <citation type="journal article" date="2016" name="Proc. Natl. Acad. Sci. U.S.A.">
        <title>Comparative genomics of biotechnologically important yeasts.</title>
        <authorList>
            <person name="Riley R."/>
            <person name="Haridas S."/>
            <person name="Wolfe K.H."/>
            <person name="Lopes M.R."/>
            <person name="Hittinger C.T."/>
            <person name="Goeker M."/>
            <person name="Salamov A.A."/>
            <person name="Wisecaver J.H."/>
            <person name="Long T.M."/>
            <person name="Calvey C.H."/>
            <person name="Aerts A.L."/>
            <person name="Barry K.W."/>
            <person name="Choi C."/>
            <person name="Clum A."/>
            <person name="Coughlan A.Y."/>
            <person name="Deshpande S."/>
            <person name="Douglass A.P."/>
            <person name="Hanson S.J."/>
            <person name="Klenk H.-P."/>
            <person name="LaButti K.M."/>
            <person name="Lapidus A."/>
            <person name="Lindquist E.A."/>
            <person name="Lipzen A.M."/>
            <person name="Meier-Kolthoff J.P."/>
            <person name="Ohm R.A."/>
            <person name="Otillar R.P."/>
            <person name="Pangilinan J.L."/>
            <person name="Peng Y."/>
            <person name="Rokas A."/>
            <person name="Rosa C.A."/>
            <person name="Scheuner C."/>
            <person name="Sibirny A.A."/>
            <person name="Slot J.C."/>
            <person name="Stielow J.B."/>
            <person name="Sun H."/>
            <person name="Kurtzman C.P."/>
            <person name="Blackwell M."/>
            <person name="Grigoriev I.V."/>
            <person name="Jeffries T.W."/>
        </authorList>
    </citation>
    <scope>NUCLEOTIDE SEQUENCE [LARGE SCALE GENOMIC DNA]</scope>
    <source>
        <strain evidence="1 2">DSM 6958</strain>
    </source>
</reference>
<dbReference type="EMBL" id="KV454411">
    <property type="protein sequence ID" value="ODQ64504.1"/>
    <property type="molecule type" value="Genomic_DNA"/>
</dbReference>
<organism evidence="1 2">
    <name type="scientific">Nadsonia fulvescens var. elongata DSM 6958</name>
    <dbReference type="NCBI Taxonomy" id="857566"/>
    <lineage>
        <taxon>Eukaryota</taxon>
        <taxon>Fungi</taxon>
        <taxon>Dikarya</taxon>
        <taxon>Ascomycota</taxon>
        <taxon>Saccharomycotina</taxon>
        <taxon>Dipodascomycetes</taxon>
        <taxon>Dipodascales</taxon>
        <taxon>Dipodascales incertae sedis</taxon>
        <taxon>Nadsonia</taxon>
    </lineage>
</organism>
<protein>
    <submittedName>
        <fullName evidence="1">Uncharacterized protein</fullName>
    </submittedName>
</protein>
<dbReference type="Proteomes" id="UP000095009">
    <property type="component" value="Unassembled WGS sequence"/>
</dbReference>
<proteinExistence type="predicted"/>
<gene>
    <name evidence="1" type="ORF">NADFUDRAFT_83487</name>
</gene>
<sequence>MSLSLETALIEKLNTPEIIASELSTMSGDAVISTPAIKEDNSNGDEVSMLASTTTRLTSTFNTVDRLSQSLKLDGIDRIVVFHEGNEINGGNVNNEFTMVQSRINDPASEAIEDSLVSTVIGKTASTAFVADEALRKAGQKILSI</sequence>